<organism evidence="2 3">
    <name type="scientific">Vibrio stylophorae</name>
    <dbReference type="NCBI Taxonomy" id="659351"/>
    <lineage>
        <taxon>Bacteria</taxon>
        <taxon>Pseudomonadati</taxon>
        <taxon>Pseudomonadota</taxon>
        <taxon>Gammaproteobacteria</taxon>
        <taxon>Vibrionales</taxon>
        <taxon>Vibrionaceae</taxon>
        <taxon>Vibrio</taxon>
    </lineage>
</organism>
<dbReference type="EMBL" id="CAKLDI010000001">
    <property type="protein sequence ID" value="CAH0533285.1"/>
    <property type="molecule type" value="Genomic_DNA"/>
</dbReference>
<gene>
    <name evidence="2" type="primary">menH_2</name>
    <name evidence="2" type="ORF">VST7929_01149</name>
</gene>
<dbReference type="EC" id="4.2.99.20" evidence="2"/>
<evidence type="ECO:0000313" key="3">
    <source>
        <dbReference type="Proteomes" id="UP000838672"/>
    </source>
</evidence>
<evidence type="ECO:0000313" key="2">
    <source>
        <dbReference type="EMBL" id="CAH0533285.1"/>
    </source>
</evidence>
<proteinExistence type="predicted"/>
<dbReference type="PANTHER" id="PTHR43798:SF33">
    <property type="entry name" value="HYDROLASE, PUTATIVE (AFU_ORTHOLOGUE AFUA_2G14860)-RELATED"/>
    <property type="match status" value="1"/>
</dbReference>
<dbReference type="InterPro" id="IPR000073">
    <property type="entry name" value="AB_hydrolase_1"/>
</dbReference>
<dbReference type="InterPro" id="IPR029058">
    <property type="entry name" value="AB_hydrolase_fold"/>
</dbReference>
<dbReference type="SUPFAM" id="SSF53474">
    <property type="entry name" value="alpha/beta-Hydrolases"/>
    <property type="match status" value="1"/>
</dbReference>
<keyword evidence="2" id="KW-0456">Lyase</keyword>
<evidence type="ECO:0000259" key="1">
    <source>
        <dbReference type="Pfam" id="PF12697"/>
    </source>
</evidence>
<reference evidence="2" key="1">
    <citation type="submission" date="2021-11" db="EMBL/GenBank/DDBJ databases">
        <authorList>
            <person name="Rodrigo-Torres L."/>
            <person name="Arahal R. D."/>
            <person name="Lucena T."/>
        </authorList>
    </citation>
    <scope>NUCLEOTIDE SEQUENCE</scope>
    <source>
        <strain evidence="2">CECT 7929</strain>
    </source>
</reference>
<dbReference type="Proteomes" id="UP000838672">
    <property type="component" value="Unassembled WGS sequence"/>
</dbReference>
<dbReference type="PRINTS" id="PR00111">
    <property type="entry name" value="ABHYDROLASE"/>
</dbReference>
<dbReference type="GO" id="GO:0070205">
    <property type="term" value="F:2-succinyl-6-hydroxy-2,4-cyclohexadiene-1-carboxylate synthase activity"/>
    <property type="evidence" value="ECO:0007669"/>
    <property type="project" value="UniProtKB-EC"/>
</dbReference>
<keyword evidence="3" id="KW-1185">Reference proteome</keyword>
<dbReference type="PANTHER" id="PTHR43798">
    <property type="entry name" value="MONOACYLGLYCEROL LIPASE"/>
    <property type="match status" value="1"/>
</dbReference>
<accession>A0ABN8DRB4</accession>
<protein>
    <submittedName>
        <fullName evidence="2">2-succinyl-6-hydroxy-2, 4-cyclohexadiene-1-carboxylate synthase</fullName>
        <ecNumber evidence="2">4.2.99.20</ecNumber>
    </submittedName>
</protein>
<name>A0ABN8DRB4_9VIBR</name>
<dbReference type="InterPro" id="IPR050266">
    <property type="entry name" value="AB_hydrolase_sf"/>
</dbReference>
<dbReference type="Pfam" id="PF12697">
    <property type="entry name" value="Abhydrolase_6"/>
    <property type="match status" value="1"/>
</dbReference>
<dbReference type="Gene3D" id="3.40.50.1820">
    <property type="entry name" value="alpha/beta hydrolase"/>
    <property type="match status" value="1"/>
</dbReference>
<comment type="caution">
    <text evidence="2">The sequence shown here is derived from an EMBL/GenBank/DDBJ whole genome shotgun (WGS) entry which is preliminary data.</text>
</comment>
<sequence length="300" mass="34209">MQLHELLLPLADYSLAARSSTPDLAAEQPTLVFLHGWQDNANSFAPILPQLAPHFRVLAFDFPGHGLSPHRSEHCYYPFVDYLDELQQVLSLLASPYILVGHSMGGMLAATYAGLCQDENLKGLVLLESTGPIADSPDLAVERLQKGLKARQKWRKQRHKVHRGYETMDFAIAQRSRINRIDPVQITPLVERALECRQGRWFWRHDRKTALPSLTRFTEPQVESILRQIQVPIFTLLAEQGYDWLKQDLKLRKTWLHAFECEILAGCHHFHLQCPDLVSAKILAFAAQNFAQETTEKASK</sequence>
<feature type="domain" description="AB hydrolase-1" evidence="1">
    <location>
        <begin position="31"/>
        <end position="279"/>
    </location>
</feature>
<dbReference type="RefSeq" id="WP_237465629.1">
    <property type="nucleotide sequence ID" value="NZ_CAKLDI010000001.1"/>
</dbReference>